<comment type="caution">
    <text evidence="1">The sequence shown here is derived from an EMBL/GenBank/DDBJ whole genome shotgun (WGS) entry which is preliminary data.</text>
</comment>
<evidence type="ECO:0000313" key="2">
    <source>
        <dbReference type="Proteomes" id="UP001501509"/>
    </source>
</evidence>
<name>A0ABN3QDQ3_9ACTN</name>
<gene>
    <name evidence="1" type="ORF">GCM10010411_70040</name>
</gene>
<keyword evidence="2" id="KW-1185">Reference proteome</keyword>
<evidence type="ECO:0000313" key="1">
    <source>
        <dbReference type="EMBL" id="GAA2623781.1"/>
    </source>
</evidence>
<organism evidence="1 2">
    <name type="scientific">Actinomadura fulvescens</name>
    <dbReference type="NCBI Taxonomy" id="46160"/>
    <lineage>
        <taxon>Bacteria</taxon>
        <taxon>Bacillati</taxon>
        <taxon>Actinomycetota</taxon>
        <taxon>Actinomycetes</taxon>
        <taxon>Streptosporangiales</taxon>
        <taxon>Thermomonosporaceae</taxon>
        <taxon>Actinomadura</taxon>
    </lineage>
</organism>
<accession>A0ABN3QDQ3</accession>
<dbReference type="Proteomes" id="UP001501509">
    <property type="component" value="Unassembled WGS sequence"/>
</dbReference>
<sequence>MTAHAEVAQVWPRDGRIRIVGEVVSAEPWAEAPWRLRLSSRERRKARPAIWRRALGKVRGLAGRDSGGNPADFTIPIAMDGARFEADIPLSALMCPGPLRWEHWDLHLVASVNGERRSLRVGKYDDDMPGKKHIVTFPMQTMTKPFRLSIRPYFTDGDNLSIRCHHNDKSDKGAT</sequence>
<proteinExistence type="predicted"/>
<protein>
    <submittedName>
        <fullName evidence="1">Uncharacterized protein</fullName>
    </submittedName>
</protein>
<reference evidence="1 2" key="1">
    <citation type="journal article" date="2019" name="Int. J. Syst. Evol. Microbiol.">
        <title>The Global Catalogue of Microorganisms (GCM) 10K type strain sequencing project: providing services to taxonomists for standard genome sequencing and annotation.</title>
        <authorList>
            <consortium name="The Broad Institute Genomics Platform"/>
            <consortium name="The Broad Institute Genome Sequencing Center for Infectious Disease"/>
            <person name="Wu L."/>
            <person name="Ma J."/>
        </authorList>
    </citation>
    <scope>NUCLEOTIDE SEQUENCE [LARGE SCALE GENOMIC DNA]</scope>
    <source>
        <strain evidence="1 2">JCM 6833</strain>
    </source>
</reference>
<dbReference type="EMBL" id="BAAATD010000011">
    <property type="protein sequence ID" value="GAA2623781.1"/>
    <property type="molecule type" value="Genomic_DNA"/>
</dbReference>